<dbReference type="Gene3D" id="3.40.50.300">
    <property type="entry name" value="P-loop containing nucleotide triphosphate hydrolases"/>
    <property type="match status" value="1"/>
</dbReference>
<dbReference type="PROSITE" id="PS50893">
    <property type="entry name" value="ABC_TRANSPORTER_2"/>
    <property type="match status" value="1"/>
</dbReference>
<dbReference type="SMART" id="SM00382">
    <property type="entry name" value="AAA"/>
    <property type="match status" value="1"/>
</dbReference>
<dbReference type="RefSeq" id="WP_070976496.1">
    <property type="nucleotide sequence ID" value="NZ_CP043420.1"/>
</dbReference>
<dbReference type="InterPro" id="IPR017871">
    <property type="entry name" value="ABC_transporter-like_CS"/>
</dbReference>
<dbReference type="GO" id="GO:0005524">
    <property type="term" value="F:ATP binding"/>
    <property type="evidence" value="ECO:0007669"/>
    <property type="project" value="UniProtKB-KW"/>
</dbReference>
<name>A0A1S1NTC7_9GAMM</name>
<sequence>MTCDVSAVHARAIAAGKGAQHAFSDLSFELPVASFTALAGPNGSGKTTLFETLLGLASLRRGALDVFEQSPRKARSAVAYVPQASRLLHDGQFIGREFVAAAWRARRWGITWHQKAAAQAVDHALTQVDGHVLARRRLGELSGGQQQRLLVAQALVNQPRLLLMDEPLASLDPAAQEQIVALAAHLRNCLGMTVLFSTHDVNPVVDVADQVLYLAGGSGRLGTIDEIVNDEVLSALYGVPMHVVRERGRLFVMRDQAAGASRCVAEMARDAGRCA</sequence>
<keyword evidence="3" id="KW-0547">Nucleotide-binding</keyword>
<dbReference type="SUPFAM" id="SSF52540">
    <property type="entry name" value="P-loop containing nucleoside triphosphate hydrolases"/>
    <property type="match status" value="1"/>
</dbReference>
<keyword evidence="4 5" id="KW-0067">ATP-binding</keyword>
<proteinExistence type="inferred from homology"/>
<evidence type="ECO:0000256" key="3">
    <source>
        <dbReference type="ARBA" id="ARBA00022741"/>
    </source>
</evidence>
<dbReference type="OrthoDB" id="9806726at2"/>
<dbReference type="EMBL" id="CP043420">
    <property type="protein sequence ID" value="QEL10662.1"/>
    <property type="molecule type" value="Genomic_DNA"/>
</dbReference>
<evidence type="ECO:0000256" key="1">
    <source>
        <dbReference type="ARBA" id="ARBA00005417"/>
    </source>
</evidence>
<dbReference type="PANTHER" id="PTHR42734:SF5">
    <property type="entry name" value="IRON TRANSPORT SYSTEM ATP-BINDING PROTEIN HI_0361-RELATED"/>
    <property type="match status" value="1"/>
</dbReference>
<dbReference type="KEGG" id="kuy:FY550_05665"/>
<evidence type="ECO:0000256" key="4">
    <source>
        <dbReference type="ARBA" id="ARBA00022840"/>
    </source>
</evidence>
<keyword evidence="6" id="KW-1185">Reference proteome</keyword>
<accession>A0A1S1NTC7</accession>
<dbReference type="AlphaFoldDB" id="A0A1S1NTC7"/>
<dbReference type="InterPro" id="IPR003439">
    <property type="entry name" value="ABC_transporter-like_ATP-bd"/>
</dbReference>
<dbReference type="InterPro" id="IPR003593">
    <property type="entry name" value="AAA+_ATPase"/>
</dbReference>
<dbReference type="InterPro" id="IPR027417">
    <property type="entry name" value="P-loop_NTPase"/>
</dbReference>
<reference evidence="5 6" key="1">
    <citation type="submission" date="2019-08" db="EMBL/GenBank/DDBJ databases">
        <title>Complete genome sequence of Kushneria sp. YCWA18, a halophilic phosphate-solubilizing bacterium isolated from Daqiao saltern in China.</title>
        <authorList>
            <person name="Du G.-X."/>
            <person name="Qu L.-Y."/>
        </authorList>
    </citation>
    <scope>NUCLEOTIDE SEQUENCE [LARGE SCALE GENOMIC DNA]</scope>
    <source>
        <strain evidence="5 6">YCWA18</strain>
    </source>
</reference>
<evidence type="ECO:0000256" key="2">
    <source>
        <dbReference type="ARBA" id="ARBA00022448"/>
    </source>
</evidence>
<gene>
    <name evidence="5" type="ORF">FY550_05665</name>
</gene>
<evidence type="ECO:0000313" key="6">
    <source>
        <dbReference type="Proteomes" id="UP000322553"/>
    </source>
</evidence>
<dbReference type="Proteomes" id="UP000322553">
    <property type="component" value="Chromosome"/>
</dbReference>
<dbReference type="InterPro" id="IPR050153">
    <property type="entry name" value="Metal_Ion_Import_ABC"/>
</dbReference>
<dbReference type="STRING" id="657387.BH688_01900"/>
<comment type="similarity">
    <text evidence="1">Belongs to the ABC transporter superfamily.</text>
</comment>
<dbReference type="Pfam" id="PF00005">
    <property type="entry name" value="ABC_tran"/>
    <property type="match status" value="1"/>
</dbReference>
<evidence type="ECO:0000313" key="5">
    <source>
        <dbReference type="EMBL" id="QEL10662.1"/>
    </source>
</evidence>
<dbReference type="PROSITE" id="PS00211">
    <property type="entry name" value="ABC_TRANSPORTER_1"/>
    <property type="match status" value="1"/>
</dbReference>
<dbReference type="PANTHER" id="PTHR42734">
    <property type="entry name" value="METAL TRANSPORT SYSTEM ATP-BINDING PROTEIN TM_0124-RELATED"/>
    <property type="match status" value="1"/>
</dbReference>
<organism evidence="5 6">
    <name type="scientific">Kushneria phosphatilytica</name>
    <dbReference type="NCBI Taxonomy" id="657387"/>
    <lineage>
        <taxon>Bacteria</taxon>
        <taxon>Pseudomonadati</taxon>
        <taxon>Pseudomonadota</taxon>
        <taxon>Gammaproteobacteria</taxon>
        <taxon>Oceanospirillales</taxon>
        <taxon>Halomonadaceae</taxon>
        <taxon>Kushneria</taxon>
    </lineage>
</organism>
<protein>
    <submittedName>
        <fullName evidence="5">ATP-binding cassette domain-containing protein</fullName>
    </submittedName>
</protein>
<keyword evidence="2" id="KW-0813">Transport</keyword>
<dbReference type="GO" id="GO:0016887">
    <property type="term" value="F:ATP hydrolysis activity"/>
    <property type="evidence" value="ECO:0007669"/>
    <property type="project" value="InterPro"/>
</dbReference>